<keyword evidence="16" id="KW-1185">Reference proteome</keyword>
<dbReference type="Gene3D" id="2.40.240.20">
    <property type="entry name" value="Hypothetical PUA domain-like, domain 1"/>
    <property type="match status" value="1"/>
</dbReference>
<dbReference type="GO" id="GO:0070042">
    <property type="term" value="F:rRNA (uridine-N3-)-methyltransferase activity"/>
    <property type="evidence" value="ECO:0007669"/>
    <property type="project" value="TreeGrafter"/>
</dbReference>
<dbReference type="KEGG" id="ntn:D5366_02910"/>
<dbReference type="EMBL" id="CP032485">
    <property type="protein sequence ID" value="QDH25800.1"/>
    <property type="molecule type" value="Genomic_DNA"/>
</dbReference>
<evidence type="ECO:0000256" key="9">
    <source>
        <dbReference type="ARBA" id="ARBA00022691"/>
    </source>
</evidence>
<dbReference type="NCBIfam" id="NF008694">
    <property type="entry name" value="PRK11713.3-2"/>
    <property type="match status" value="1"/>
</dbReference>
<dbReference type="Proteomes" id="UP000317214">
    <property type="component" value="Chromosome"/>
</dbReference>
<evidence type="ECO:0000256" key="6">
    <source>
        <dbReference type="ARBA" id="ARBA00022552"/>
    </source>
</evidence>
<dbReference type="NCBIfam" id="TIGR00046">
    <property type="entry name" value="RsmE family RNA methyltransferase"/>
    <property type="match status" value="1"/>
</dbReference>
<evidence type="ECO:0000313" key="15">
    <source>
        <dbReference type="EMBL" id="QDH25800.1"/>
    </source>
</evidence>
<dbReference type="Pfam" id="PF20260">
    <property type="entry name" value="PUA_4"/>
    <property type="match status" value="1"/>
</dbReference>
<evidence type="ECO:0000259" key="13">
    <source>
        <dbReference type="Pfam" id="PF04452"/>
    </source>
</evidence>
<proteinExistence type="inferred from homology"/>
<accession>A0A4Y6VAT4</accession>
<evidence type="ECO:0000259" key="14">
    <source>
        <dbReference type="Pfam" id="PF20260"/>
    </source>
</evidence>
<sequence length="244" mass="26755">MSRDAPRLYCAPNDLPFAQGEVCSLTPGQAHYLGSVMRQSVGDVLRVFNAKDGEWEATLSTLRKDKGTICFVEQKRVAQPTEGAVLLFAPLKRDATELVIRMGTELGVKRFLPVITERTNTHRLNLERLTLIATEAAEQCERLDVPEIETPKPLFTRLAEWSETDVLYAALERQPGTEQPCESAAEVGLLVGPEGGFSPAEMQRLRGLSFVHALSLGSLVLRADTAVCAGLSRLAVRVHKNTSV</sequence>
<dbReference type="Gene3D" id="3.40.1280.10">
    <property type="match status" value="1"/>
</dbReference>
<dbReference type="RefSeq" id="WP_141492222.1">
    <property type="nucleotide sequence ID" value="NZ_CP032485.1"/>
</dbReference>
<protein>
    <recommendedName>
        <fullName evidence="4 12">Ribosomal RNA small subunit methyltransferase E</fullName>
        <ecNumber evidence="3 12">2.1.1.193</ecNumber>
    </recommendedName>
</protein>
<evidence type="ECO:0000256" key="7">
    <source>
        <dbReference type="ARBA" id="ARBA00022603"/>
    </source>
</evidence>
<dbReference type="GO" id="GO:0070475">
    <property type="term" value="P:rRNA base methylation"/>
    <property type="evidence" value="ECO:0007669"/>
    <property type="project" value="TreeGrafter"/>
</dbReference>
<evidence type="ECO:0000313" key="16">
    <source>
        <dbReference type="Proteomes" id="UP000317214"/>
    </source>
</evidence>
<dbReference type="InterPro" id="IPR046887">
    <property type="entry name" value="RsmE_PUA-like"/>
</dbReference>
<comment type="similarity">
    <text evidence="2 12">Belongs to the RNA methyltransferase RsmE family.</text>
</comment>
<evidence type="ECO:0000256" key="4">
    <source>
        <dbReference type="ARBA" id="ARBA00013673"/>
    </source>
</evidence>
<dbReference type="GO" id="GO:0005737">
    <property type="term" value="C:cytoplasm"/>
    <property type="evidence" value="ECO:0007669"/>
    <property type="project" value="UniProtKB-SubCell"/>
</dbReference>
<dbReference type="PANTHER" id="PTHR30027:SF3">
    <property type="entry name" value="16S RRNA (URACIL(1498)-N(3))-METHYLTRANSFERASE"/>
    <property type="match status" value="1"/>
</dbReference>
<evidence type="ECO:0000256" key="10">
    <source>
        <dbReference type="ARBA" id="ARBA00025699"/>
    </source>
</evidence>
<dbReference type="InterPro" id="IPR015947">
    <property type="entry name" value="PUA-like_sf"/>
</dbReference>
<dbReference type="Pfam" id="PF04452">
    <property type="entry name" value="Methyltrans_RNA"/>
    <property type="match status" value="1"/>
</dbReference>
<feature type="domain" description="Ribosomal RNA small subunit methyltransferase E PUA-like" evidence="14">
    <location>
        <begin position="25"/>
        <end position="66"/>
    </location>
</feature>
<dbReference type="InterPro" id="IPR006700">
    <property type="entry name" value="RsmE"/>
</dbReference>
<dbReference type="InterPro" id="IPR029026">
    <property type="entry name" value="tRNA_m1G_MTases_N"/>
</dbReference>
<dbReference type="EC" id="2.1.1.193" evidence="3 12"/>
<organism evidence="15 16">
    <name type="scientific">Neokomagataea tanensis</name>
    <dbReference type="NCBI Taxonomy" id="661191"/>
    <lineage>
        <taxon>Bacteria</taxon>
        <taxon>Pseudomonadati</taxon>
        <taxon>Pseudomonadota</taxon>
        <taxon>Alphaproteobacteria</taxon>
        <taxon>Acetobacterales</taxon>
        <taxon>Acetobacteraceae</taxon>
        <taxon>Neokomagataea</taxon>
    </lineage>
</organism>
<keyword evidence="6 12" id="KW-0698">rRNA processing</keyword>
<dbReference type="InterPro" id="IPR046886">
    <property type="entry name" value="RsmE_MTase_dom"/>
</dbReference>
<dbReference type="AlphaFoldDB" id="A0A4Y6VAT4"/>
<name>A0A4Y6VAT4_9PROT</name>
<keyword evidence="5 12" id="KW-0963">Cytoplasm</keyword>
<evidence type="ECO:0000256" key="12">
    <source>
        <dbReference type="PIRNR" id="PIRNR015601"/>
    </source>
</evidence>
<evidence type="ECO:0000256" key="2">
    <source>
        <dbReference type="ARBA" id="ARBA00005528"/>
    </source>
</evidence>
<dbReference type="PIRSF" id="PIRSF015601">
    <property type="entry name" value="MTase_slr0722"/>
    <property type="match status" value="1"/>
</dbReference>
<dbReference type="SUPFAM" id="SSF75217">
    <property type="entry name" value="alpha/beta knot"/>
    <property type="match status" value="1"/>
</dbReference>
<gene>
    <name evidence="15" type="ORF">D5366_02910</name>
</gene>
<evidence type="ECO:0000256" key="1">
    <source>
        <dbReference type="ARBA" id="ARBA00004496"/>
    </source>
</evidence>
<comment type="subcellular location">
    <subcellularLocation>
        <location evidence="1 12">Cytoplasm</location>
    </subcellularLocation>
</comment>
<comment type="catalytic activity">
    <reaction evidence="11 12">
        <text>uridine(1498) in 16S rRNA + S-adenosyl-L-methionine = N(3)-methyluridine(1498) in 16S rRNA + S-adenosyl-L-homocysteine + H(+)</text>
        <dbReference type="Rhea" id="RHEA:42920"/>
        <dbReference type="Rhea" id="RHEA-COMP:10283"/>
        <dbReference type="Rhea" id="RHEA-COMP:10284"/>
        <dbReference type="ChEBI" id="CHEBI:15378"/>
        <dbReference type="ChEBI" id="CHEBI:57856"/>
        <dbReference type="ChEBI" id="CHEBI:59789"/>
        <dbReference type="ChEBI" id="CHEBI:65315"/>
        <dbReference type="ChEBI" id="CHEBI:74502"/>
        <dbReference type="EC" id="2.1.1.193"/>
    </reaction>
</comment>
<dbReference type="OrthoDB" id="9815641at2"/>
<comment type="function">
    <text evidence="10 12">Specifically methylates the N3 position of the uracil ring of uridine 1498 (m3U1498) in 16S rRNA. Acts on the fully assembled 30S ribosomal subunit.</text>
</comment>
<evidence type="ECO:0000256" key="5">
    <source>
        <dbReference type="ARBA" id="ARBA00022490"/>
    </source>
</evidence>
<keyword evidence="8 12" id="KW-0808">Transferase</keyword>
<feature type="domain" description="Ribosomal RNA small subunit methyltransferase E methyltransferase" evidence="13">
    <location>
        <begin position="85"/>
        <end position="234"/>
    </location>
</feature>
<dbReference type="PANTHER" id="PTHR30027">
    <property type="entry name" value="RIBOSOMAL RNA SMALL SUBUNIT METHYLTRANSFERASE E"/>
    <property type="match status" value="1"/>
</dbReference>
<dbReference type="NCBIfam" id="NF008696">
    <property type="entry name" value="PRK11713.3-5"/>
    <property type="match status" value="1"/>
</dbReference>
<evidence type="ECO:0000256" key="3">
    <source>
        <dbReference type="ARBA" id="ARBA00012328"/>
    </source>
</evidence>
<dbReference type="CDD" id="cd18084">
    <property type="entry name" value="RsmE-like"/>
    <property type="match status" value="1"/>
</dbReference>
<reference evidence="15 16" key="1">
    <citation type="submission" date="2018-09" db="EMBL/GenBank/DDBJ databases">
        <title>The complete genome sequence of Neokomagataea tanensis NBRC 106556(T).</title>
        <authorList>
            <person name="Chua K.-O."/>
            <person name="See-Too W.-S."/>
            <person name="Hong K.-W."/>
            <person name="Yin W.-F."/>
            <person name="Chan K.-G."/>
        </authorList>
    </citation>
    <scope>NUCLEOTIDE SEQUENCE [LARGE SCALE GENOMIC DNA]</scope>
    <source>
        <strain evidence="16">AH13 \ NBRC 106556</strain>
    </source>
</reference>
<keyword evidence="9 12" id="KW-0949">S-adenosyl-L-methionine</keyword>
<dbReference type="InterPro" id="IPR029028">
    <property type="entry name" value="Alpha/beta_knot_MTases"/>
</dbReference>
<keyword evidence="7 12" id="KW-0489">Methyltransferase</keyword>
<evidence type="ECO:0000256" key="8">
    <source>
        <dbReference type="ARBA" id="ARBA00022679"/>
    </source>
</evidence>
<dbReference type="SUPFAM" id="SSF88697">
    <property type="entry name" value="PUA domain-like"/>
    <property type="match status" value="1"/>
</dbReference>
<evidence type="ECO:0000256" key="11">
    <source>
        <dbReference type="ARBA" id="ARBA00047944"/>
    </source>
</evidence>